<dbReference type="PANTHER" id="PTHR10142:SF0">
    <property type="entry name" value="DNA REPAIR PROTEIN COMPLEMENTING XP-A CELLS"/>
    <property type="match status" value="1"/>
</dbReference>
<dbReference type="GO" id="GO:0003684">
    <property type="term" value="F:damaged DNA binding"/>
    <property type="evidence" value="ECO:0007669"/>
    <property type="project" value="InterPro"/>
</dbReference>
<dbReference type="GO" id="GO:0000715">
    <property type="term" value="P:nucleotide-excision repair, DNA damage recognition"/>
    <property type="evidence" value="ECO:0007669"/>
    <property type="project" value="TreeGrafter"/>
</dbReference>
<dbReference type="NCBIfam" id="TIGR00598">
    <property type="entry name" value="rad14"/>
    <property type="match status" value="1"/>
</dbReference>
<evidence type="ECO:0000313" key="12">
    <source>
        <dbReference type="Proteomes" id="UP000271098"/>
    </source>
</evidence>
<dbReference type="AlphaFoldDB" id="A0A183DRN9"/>
<dbReference type="EMBL" id="UYRT01078518">
    <property type="protein sequence ID" value="VDN18698.1"/>
    <property type="molecule type" value="Genomic_DNA"/>
</dbReference>
<dbReference type="Proteomes" id="UP000271098">
    <property type="component" value="Unassembled WGS sequence"/>
</dbReference>
<accession>A0A183DRN9</accession>
<dbReference type="Pfam" id="PF01286">
    <property type="entry name" value="XPA_N"/>
    <property type="match status" value="1"/>
</dbReference>
<evidence type="ECO:0000256" key="7">
    <source>
        <dbReference type="ARBA" id="ARBA00023125"/>
    </source>
</evidence>
<dbReference type="WBParaSite" id="GPUH_0001139301-mRNA-1">
    <property type="protein sequence ID" value="GPUH_0001139301-mRNA-1"/>
    <property type="gene ID" value="GPUH_0001139301"/>
</dbReference>
<keyword evidence="5" id="KW-0863">Zinc-finger</keyword>
<dbReference type="PANTHER" id="PTHR10142">
    <property type="entry name" value="DNA REPAIR PROTEIN COMPLEMENTING XP-A CELLS"/>
    <property type="match status" value="1"/>
</dbReference>
<keyword evidence="4" id="KW-0227">DNA damage</keyword>
<evidence type="ECO:0000256" key="8">
    <source>
        <dbReference type="ARBA" id="ARBA00023204"/>
    </source>
</evidence>
<dbReference type="OrthoDB" id="68328at2759"/>
<evidence type="ECO:0000256" key="4">
    <source>
        <dbReference type="ARBA" id="ARBA00022763"/>
    </source>
</evidence>
<evidence type="ECO:0000313" key="13">
    <source>
        <dbReference type="WBParaSite" id="GPUH_0001139301-mRNA-1"/>
    </source>
</evidence>
<reference evidence="13" key="1">
    <citation type="submission" date="2016-06" db="UniProtKB">
        <authorList>
            <consortium name="WormBaseParasite"/>
        </authorList>
    </citation>
    <scope>IDENTIFICATION</scope>
</reference>
<dbReference type="InterPro" id="IPR000465">
    <property type="entry name" value="XPA/RAD14"/>
</dbReference>
<dbReference type="SUPFAM" id="SSF46955">
    <property type="entry name" value="Putative DNA-binding domain"/>
    <property type="match status" value="1"/>
</dbReference>
<dbReference type="GO" id="GO:0000110">
    <property type="term" value="C:nucleotide-excision repair factor 1 complex"/>
    <property type="evidence" value="ECO:0007669"/>
    <property type="project" value="TreeGrafter"/>
</dbReference>
<dbReference type="InterPro" id="IPR022656">
    <property type="entry name" value="XPA_C"/>
</dbReference>
<organism evidence="13">
    <name type="scientific">Gongylonema pulchrum</name>
    <dbReference type="NCBI Taxonomy" id="637853"/>
    <lineage>
        <taxon>Eukaryota</taxon>
        <taxon>Metazoa</taxon>
        <taxon>Ecdysozoa</taxon>
        <taxon>Nematoda</taxon>
        <taxon>Chromadorea</taxon>
        <taxon>Rhabditida</taxon>
        <taxon>Spirurina</taxon>
        <taxon>Spiruromorpha</taxon>
        <taxon>Spiruroidea</taxon>
        <taxon>Gongylonematidae</taxon>
        <taxon>Gongylonema</taxon>
    </lineage>
</organism>
<dbReference type="InterPro" id="IPR022652">
    <property type="entry name" value="Znf_XPA_CS"/>
</dbReference>
<feature type="domain" description="XPA C-terminal" evidence="10">
    <location>
        <begin position="68"/>
        <end position="118"/>
    </location>
</feature>
<keyword evidence="12" id="KW-1185">Reference proteome</keyword>
<comment type="similarity">
    <text evidence="2">Belongs to the XPA family.</text>
</comment>
<evidence type="ECO:0000256" key="9">
    <source>
        <dbReference type="ARBA" id="ARBA00023242"/>
    </source>
</evidence>
<keyword evidence="7" id="KW-0238">DNA-binding</keyword>
<keyword evidence="8" id="KW-0234">DNA repair</keyword>
<evidence type="ECO:0000259" key="10">
    <source>
        <dbReference type="Pfam" id="PF05181"/>
    </source>
</evidence>
<evidence type="ECO:0000256" key="6">
    <source>
        <dbReference type="ARBA" id="ARBA00022833"/>
    </source>
</evidence>
<evidence type="ECO:0000256" key="3">
    <source>
        <dbReference type="ARBA" id="ARBA00022723"/>
    </source>
</evidence>
<sequence length="190" mass="21920">MDDDDEYASIRERIAEARQKRLDEAAGLAELVAPENCADCGKQLGDSYLWEKFSYPVCDGCRDDKGAHKLLPRTDAKNEYLLKDCDLDLRKPVLRYISRKNPHNPRYGDMKLYLKAQVESLINALKPLPFRGRRGLVCVDCLQVRGPRMARSGSGRAHDHVYGDESYDSEKDVYWKMCKICDYKLTYEKM</sequence>
<dbReference type="InterPro" id="IPR037129">
    <property type="entry name" value="XPA_sf"/>
</dbReference>
<gene>
    <name evidence="11" type="ORF">GPUH_LOCUS11380</name>
</gene>
<dbReference type="Gene3D" id="3.90.530.10">
    <property type="entry name" value="XPA C-terminal domain"/>
    <property type="match status" value="1"/>
</dbReference>
<proteinExistence type="inferred from homology"/>
<evidence type="ECO:0000256" key="5">
    <source>
        <dbReference type="ARBA" id="ARBA00022771"/>
    </source>
</evidence>
<dbReference type="GO" id="GO:0070914">
    <property type="term" value="P:UV-damage excision repair"/>
    <property type="evidence" value="ECO:0007669"/>
    <property type="project" value="TreeGrafter"/>
</dbReference>
<dbReference type="PROSITE" id="PS00752">
    <property type="entry name" value="XPA_1"/>
    <property type="match status" value="1"/>
</dbReference>
<keyword evidence="9" id="KW-0539">Nucleus</keyword>
<dbReference type="GO" id="GO:0006284">
    <property type="term" value="P:base-excision repair"/>
    <property type="evidence" value="ECO:0007669"/>
    <property type="project" value="TreeGrafter"/>
</dbReference>
<dbReference type="InterPro" id="IPR009061">
    <property type="entry name" value="DNA-bd_dom_put_sf"/>
</dbReference>
<dbReference type="GO" id="GO:0008270">
    <property type="term" value="F:zinc ion binding"/>
    <property type="evidence" value="ECO:0007669"/>
    <property type="project" value="UniProtKB-KW"/>
</dbReference>
<evidence type="ECO:0000313" key="11">
    <source>
        <dbReference type="EMBL" id="VDN18698.1"/>
    </source>
</evidence>
<comment type="subcellular location">
    <subcellularLocation>
        <location evidence="1">Nucleus</location>
    </subcellularLocation>
</comment>
<evidence type="ECO:0000256" key="1">
    <source>
        <dbReference type="ARBA" id="ARBA00004123"/>
    </source>
</evidence>
<dbReference type="SUPFAM" id="SSF57716">
    <property type="entry name" value="Glucocorticoid receptor-like (DNA-binding domain)"/>
    <property type="match status" value="1"/>
</dbReference>
<keyword evidence="3" id="KW-0479">Metal-binding</keyword>
<name>A0A183DRN9_9BILA</name>
<dbReference type="Pfam" id="PF05181">
    <property type="entry name" value="XPA_C"/>
    <property type="match status" value="1"/>
</dbReference>
<evidence type="ECO:0000256" key="2">
    <source>
        <dbReference type="ARBA" id="ARBA00005548"/>
    </source>
</evidence>
<reference evidence="11 12" key="2">
    <citation type="submission" date="2018-11" db="EMBL/GenBank/DDBJ databases">
        <authorList>
            <consortium name="Pathogen Informatics"/>
        </authorList>
    </citation>
    <scope>NUCLEOTIDE SEQUENCE [LARGE SCALE GENOMIC DNA]</scope>
</reference>
<protein>
    <submittedName>
        <fullName evidence="13">XPA_C domain-containing protein</fullName>
    </submittedName>
</protein>
<dbReference type="GO" id="GO:1901255">
    <property type="term" value="P:nucleotide-excision repair involved in interstrand cross-link repair"/>
    <property type="evidence" value="ECO:0007669"/>
    <property type="project" value="TreeGrafter"/>
</dbReference>
<keyword evidence="6" id="KW-0862">Zinc</keyword>